<keyword evidence="5 9" id="KW-0645">Protease</keyword>
<gene>
    <name evidence="9" type="primary">pepA</name>
    <name evidence="11" type="ORF">HYN46_00970</name>
</gene>
<protein>
    <recommendedName>
        <fullName evidence="9">Probable cytosol aminopeptidase</fullName>
        <ecNumber evidence="9">3.4.11.1</ecNumber>
    </recommendedName>
    <alternativeName>
        <fullName evidence="9">Leucine aminopeptidase</fullName>
        <shortName evidence="9">LAP</shortName>
        <ecNumber evidence="9">3.4.11.10</ecNumber>
    </alternativeName>
    <alternativeName>
        <fullName evidence="9">Leucyl aminopeptidase</fullName>
    </alternativeName>
</protein>
<comment type="function">
    <text evidence="9">Presumably involved in the processing and regular turnover of intracellular proteins. Catalyzes the removal of unsubstituted N-terminal amino acids from various peptides.</text>
</comment>
<dbReference type="GO" id="GO:0005737">
    <property type="term" value="C:cytoplasm"/>
    <property type="evidence" value="ECO:0007669"/>
    <property type="project" value="UniProtKB-SubCell"/>
</dbReference>
<comment type="cofactor">
    <cofactor evidence="9">
        <name>Mn(2+)</name>
        <dbReference type="ChEBI" id="CHEBI:29035"/>
    </cofactor>
    <text evidence="9">Binds 2 manganese ions per subunit.</text>
</comment>
<dbReference type="PANTHER" id="PTHR11963">
    <property type="entry name" value="LEUCINE AMINOPEPTIDASE-RELATED"/>
    <property type="match status" value="1"/>
</dbReference>
<feature type="binding site" evidence="9">
    <location>
        <position position="271"/>
    </location>
    <ligand>
        <name>Mn(2+)</name>
        <dbReference type="ChEBI" id="CHEBI:29035"/>
        <label>2</label>
    </ligand>
</feature>
<organism evidence="11 12">
    <name type="scientific">Aquirhabdus parva</name>
    <dbReference type="NCBI Taxonomy" id="2283318"/>
    <lineage>
        <taxon>Bacteria</taxon>
        <taxon>Pseudomonadati</taxon>
        <taxon>Pseudomonadota</taxon>
        <taxon>Gammaproteobacteria</taxon>
        <taxon>Moraxellales</taxon>
        <taxon>Moraxellaceae</taxon>
        <taxon>Aquirhabdus</taxon>
    </lineage>
</organism>
<evidence type="ECO:0000256" key="3">
    <source>
        <dbReference type="ARBA" id="ARBA00009528"/>
    </source>
</evidence>
<dbReference type="GO" id="GO:0006508">
    <property type="term" value="P:proteolysis"/>
    <property type="evidence" value="ECO:0007669"/>
    <property type="project" value="UniProtKB-KW"/>
</dbReference>
<evidence type="ECO:0000256" key="2">
    <source>
        <dbReference type="ARBA" id="ARBA00000967"/>
    </source>
</evidence>
<dbReference type="Proteomes" id="UP000253940">
    <property type="component" value="Chromosome"/>
</dbReference>
<evidence type="ECO:0000313" key="12">
    <source>
        <dbReference type="Proteomes" id="UP000253940"/>
    </source>
</evidence>
<keyword evidence="6 9" id="KW-0479">Metal-binding</keyword>
<feature type="binding site" evidence="9">
    <location>
        <position position="355"/>
    </location>
    <ligand>
        <name>Mn(2+)</name>
        <dbReference type="ChEBI" id="CHEBI:29035"/>
        <label>1</label>
    </ligand>
</feature>
<feature type="active site" evidence="9">
    <location>
        <position position="357"/>
    </location>
</feature>
<comment type="subcellular location">
    <subcellularLocation>
        <location evidence="9">Cytoplasm</location>
    </subcellularLocation>
</comment>
<dbReference type="PRINTS" id="PR00481">
    <property type="entry name" value="LAMNOPPTDASE"/>
</dbReference>
<dbReference type="OrthoDB" id="9809354at2"/>
<feature type="binding site" evidence="9">
    <location>
        <position position="276"/>
    </location>
    <ligand>
        <name>Mn(2+)</name>
        <dbReference type="ChEBI" id="CHEBI:29035"/>
        <label>1</label>
    </ligand>
</feature>
<evidence type="ECO:0000256" key="9">
    <source>
        <dbReference type="HAMAP-Rule" id="MF_00181"/>
    </source>
</evidence>
<feature type="binding site" evidence="9">
    <location>
        <position position="353"/>
    </location>
    <ligand>
        <name>Mn(2+)</name>
        <dbReference type="ChEBI" id="CHEBI:29035"/>
        <label>1</label>
    </ligand>
</feature>
<dbReference type="EC" id="3.4.11.10" evidence="9"/>
<dbReference type="EC" id="3.4.11.1" evidence="9"/>
<dbReference type="CDD" id="cd00433">
    <property type="entry name" value="Peptidase_M17"/>
    <property type="match status" value="1"/>
</dbReference>
<evidence type="ECO:0000256" key="6">
    <source>
        <dbReference type="ARBA" id="ARBA00022723"/>
    </source>
</evidence>
<dbReference type="InterPro" id="IPR011356">
    <property type="entry name" value="Leucine_aapep/pepB"/>
</dbReference>
<dbReference type="GO" id="GO:0030145">
    <property type="term" value="F:manganese ion binding"/>
    <property type="evidence" value="ECO:0007669"/>
    <property type="project" value="UniProtKB-UniRule"/>
</dbReference>
<keyword evidence="4 9" id="KW-0031">Aminopeptidase</keyword>
<dbReference type="FunFam" id="3.40.630.10:FF:000004">
    <property type="entry name" value="Probable cytosol aminopeptidase"/>
    <property type="match status" value="1"/>
</dbReference>
<evidence type="ECO:0000256" key="5">
    <source>
        <dbReference type="ARBA" id="ARBA00022670"/>
    </source>
</evidence>
<dbReference type="NCBIfam" id="NF002074">
    <property type="entry name" value="PRK00913.1-4"/>
    <property type="match status" value="1"/>
</dbReference>
<feature type="active site" evidence="9">
    <location>
        <position position="283"/>
    </location>
</feature>
<keyword evidence="7 9" id="KW-0378">Hydrolase</keyword>
<name>A0A345P2T3_9GAMM</name>
<evidence type="ECO:0000256" key="1">
    <source>
        <dbReference type="ARBA" id="ARBA00000135"/>
    </source>
</evidence>
<dbReference type="Gene3D" id="3.40.220.10">
    <property type="entry name" value="Leucine Aminopeptidase, subunit E, domain 1"/>
    <property type="match status" value="1"/>
</dbReference>
<dbReference type="NCBIfam" id="NF002077">
    <property type="entry name" value="PRK00913.2-4"/>
    <property type="match status" value="1"/>
</dbReference>
<dbReference type="SUPFAM" id="SSF53187">
    <property type="entry name" value="Zn-dependent exopeptidases"/>
    <property type="match status" value="1"/>
</dbReference>
<reference evidence="11 12" key="1">
    <citation type="submission" date="2018-07" db="EMBL/GenBank/DDBJ databases">
        <title>Genome sequencing of Moraxellaceae gen. HYN0046.</title>
        <authorList>
            <person name="Kim M."/>
            <person name="Yi H."/>
        </authorList>
    </citation>
    <scope>NUCLEOTIDE SEQUENCE [LARGE SCALE GENOMIC DNA]</scope>
    <source>
        <strain evidence="11 12">HYN0046</strain>
    </source>
</reference>
<comment type="similarity">
    <text evidence="3 9">Belongs to the peptidase M17 family.</text>
</comment>
<dbReference type="SUPFAM" id="SSF52949">
    <property type="entry name" value="Macro domain-like"/>
    <property type="match status" value="1"/>
</dbReference>
<dbReference type="HAMAP" id="MF_00181">
    <property type="entry name" value="Cytosol_peptidase_M17"/>
    <property type="match status" value="1"/>
</dbReference>
<keyword evidence="12" id="KW-1185">Reference proteome</keyword>
<dbReference type="Gene3D" id="3.40.630.10">
    <property type="entry name" value="Zn peptidases"/>
    <property type="match status" value="1"/>
</dbReference>
<evidence type="ECO:0000256" key="7">
    <source>
        <dbReference type="ARBA" id="ARBA00022801"/>
    </source>
</evidence>
<comment type="catalytic activity">
    <reaction evidence="2 9">
        <text>Release of an N-terminal amino acid, preferentially leucine, but not glutamic or aspartic acids.</text>
        <dbReference type="EC" id="3.4.11.10"/>
    </reaction>
</comment>
<proteinExistence type="inferred from homology"/>
<dbReference type="KEGG" id="mbah:HYN46_00970"/>
<dbReference type="InterPro" id="IPR023042">
    <property type="entry name" value="Peptidase_M17_leu_NH2_pept"/>
</dbReference>
<feature type="binding site" evidence="9">
    <location>
        <position position="276"/>
    </location>
    <ligand>
        <name>Mn(2+)</name>
        <dbReference type="ChEBI" id="CHEBI:29035"/>
        <label>2</label>
    </ligand>
</feature>
<sequence>MPSATHTQDSPLLSSALSLLTTAQVTASSEDVLVILLDSDALSGLPTTLSASAQQAIQASASRAGFSAKLGETLPLYQAEQDGFEQILIVGAGTINELNAGQAQKLAASIIKALAERTPHAVIAIDSLPDAAIEPFALALANKAYQFDVYKSKKSTNKLKSITLQSAQADALQARINLVNAVHIGQSFTRNLANQPGNICFPEYLADQAIALAAEFPDVLKTSVLDEAQMAELGMHSFLAVSKGSERPGRLVTLEYNGKKDDSKPVVLVGKGVTFDTGGISLKPGPGMEDMKFDMSGAASVLGIIRAVCVAKLPINVVGALACAENMPSGRATRPGDIVTSMSGQTIEILNTDAEGRLVLCDTLTYIERFNPEIVIDMATLTGACVVALGEIVSGLFSADEELVAEILQAGLEVHDRAWRLPLLEDYQELLDSPVADMANIGGRTAGATTAACFLWRYTKQYRWAHLDIAGTANTSGANKGSTGRPVPLLMQFLRKRAGV</sequence>
<evidence type="ECO:0000256" key="4">
    <source>
        <dbReference type="ARBA" id="ARBA00022438"/>
    </source>
</evidence>
<dbReference type="RefSeq" id="WP_114897702.1">
    <property type="nucleotide sequence ID" value="NZ_CP031222.1"/>
</dbReference>
<comment type="catalytic activity">
    <reaction evidence="1 9">
        <text>Release of an N-terminal amino acid, Xaa-|-Yaa-, in which Xaa is preferably Leu, but may be other amino acids including Pro although not Arg or Lys, and Yaa may be Pro. Amino acid amides and methyl esters are also readily hydrolyzed, but rates on arylamides are exceedingly low.</text>
        <dbReference type="EC" id="3.4.11.1"/>
    </reaction>
</comment>
<feature type="binding site" evidence="9">
    <location>
        <position position="294"/>
    </location>
    <ligand>
        <name>Mn(2+)</name>
        <dbReference type="ChEBI" id="CHEBI:29035"/>
        <label>2</label>
    </ligand>
</feature>
<keyword evidence="8 9" id="KW-0464">Manganese</keyword>
<dbReference type="InterPro" id="IPR043472">
    <property type="entry name" value="Macro_dom-like"/>
</dbReference>
<dbReference type="Pfam" id="PF00883">
    <property type="entry name" value="Peptidase_M17"/>
    <property type="match status" value="1"/>
</dbReference>
<dbReference type="InterPro" id="IPR000819">
    <property type="entry name" value="Peptidase_M17_C"/>
</dbReference>
<dbReference type="AlphaFoldDB" id="A0A345P2T3"/>
<evidence type="ECO:0000259" key="10">
    <source>
        <dbReference type="PROSITE" id="PS00631"/>
    </source>
</evidence>
<dbReference type="Pfam" id="PF02789">
    <property type="entry name" value="Peptidase_M17_N"/>
    <property type="match status" value="1"/>
</dbReference>
<dbReference type="GO" id="GO:0070006">
    <property type="term" value="F:metalloaminopeptidase activity"/>
    <property type="evidence" value="ECO:0007669"/>
    <property type="project" value="InterPro"/>
</dbReference>
<dbReference type="InterPro" id="IPR008283">
    <property type="entry name" value="Peptidase_M17_N"/>
</dbReference>
<feature type="domain" description="Cytosol aminopeptidase" evidence="10">
    <location>
        <begin position="351"/>
        <end position="358"/>
    </location>
</feature>
<accession>A0A345P2T3</accession>
<dbReference type="PANTHER" id="PTHR11963:SF23">
    <property type="entry name" value="CYTOSOL AMINOPEPTIDASE"/>
    <property type="match status" value="1"/>
</dbReference>
<evidence type="ECO:0000313" key="11">
    <source>
        <dbReference type="EMBL" id="AXI01592.1"/>
    </source>
</evidence>
<evidence type="ECO:0000256" key="8">
    <source>
        <dbReference type="ARBA" id="ARBA00023211"/>
    </source>
</evidence>
<dbReference type="PROSITE" id="PS00631">
    <property type="entry name" value="CYTOSOL_AP"/>
    <property type="match status" value="1"/>
</dbReference>
<feature type="binding site" evidence="9">
    <location>
        <position position="355"/>
    </location>
    <ligand>
        <name>Mn(2+)</name>
        <dbReference type="ChEBI" id="CHEBI:29035"/>
        <label>2</label>
    </ligand>
</feature>
<keyword evidence="9" id="KW-0963">Cytoplasm</keyword>
<dbReference type="EMBL" id="CP031222">
    <property type="protein sequence ID" value="AXI01592.1"/>
    <property type="molecule type" value="Genomic_DNA"/>
</dbReference>